<protein>
    <submittedName>
        <fullName evidence="1">Uncharacterized protein</fullName>
    </submittedName>
</protein>
<evidence type="ECO:0000313" key="2">
    <source>
        <dbReference type="Proteomes" id="UP000772434"/>
    </source>
</evidence>
<proteinExistence type="predicted"/>
<reference evidence="1" key="1">
    <citation type="submission" date="2020-11" db="EMBL/GenBank/DDBJ databases">
        <authorList>
            <consortium name="DOE Joint Genome Institute"/>
            <person name="Ahrendt S."/>
            <person name="Riley R."/>
            <person name="Andreopoulos W."/>
            <person name="Labutti K."/>
            <person name="Pangilinan J."/>
            <person name="Ruiz-Duenas F.J."/>
            <person name="Barrasa J.M."/>
            <person name="Sanchez-Garcia M."/>
            <person name="Camarero S."/>
            <person name="Miyauchi S."/>
            <person name="Serrano A."/>
            <person name="Linde D."/>
            <person name="Babiker R."/>
            <person name="Drula E."/>
            <person name="Ayuso-Fernandez I."/>
            <person name="Pacheco R."/>
            <person name="Padilla G."/>
            <person name="Ferreira P."/>
            <person name="Barriuso J."/>
            <person name="Kellner H."/>
            <person name="Castanera R."/>
            <person name="Alfaro M."/>
            <person name="Ramirez L."/>
            <person name="Pisabarro A.G."/>
            <person name="Kuo A."/>
            <person name="Tritt A."/>
            <person name="Lipzen A."/>
            <person name="He G."/>
            <person name="Yan M."/>
            <person name="Ng V."/>
            <person name="Cullen D."/>
            <person name="Martin F."/>
            <person name="Rosso M.-N."/>
            <person name="Henrissat B."/>
            <person name="Hibbett D."/>
            <person name="Martinez A.T."/>
            <person name="Grigoriev I.V."/>
        </authorList>
    </citation>
    <scope>NUCLEOTIDE SEQUENCE</scope>
    <source>
        <strain evidence="1">AH 40177</strain>
    </source>
</reference>
<dbReference type="EMBL" id="JADNRY010000764">
    <property type="protein sequence ID" value="KAF9027558.1"/>
    <property type="molecule type" value="Genomic_DNA"/>
</dbReference>
<keyword evidence="2" id="KW-1185">Reference proteome</keyword>
<accession>A0A9P5TVB9</accession>
<dbReference type="Proteomes" id="UP000772434">
    <property type="component" value="Unassembled WGS sequence"/>
</dbReference>
<comment type="caution">
    <text evidence="1">The sequence shown here is derived from an EMBL/GenBank/DDBJ whole genome shotgun (WGS) entry which is preliminary data.</text>
</comment>
<gene>
    <name evidence="1" type="ORF">BDP27DRAFT_933784</name>
</gene>
<evidence type="ECO:0000313" key="1">
    <source>
        <dbReference type="EMBL" id="KAF9027558.1"/>
    </source>
</evidence>
<dbReference type="OrthoDB" id="3365698at2759"/>
<organism evidence="1 2">
    <name type="scientific">Rhodocollybia butyracea</name>
    <dbReference type="NCBI Taxonomy" id="206335"/>
    <lineage>
        <taxon>Eukaryota</taxon>
        <taxon>Fungi</taxon>
        <taxon>Dikarya</taxon>
        <taxon>Basidiomycota</taxon>
        <taxon>Agaricomycotina</taxon>
        <taxon>Agaricomycetes</taxon>
        <taxon>Agaricomycetidae</taxon>
        <taxon>Agaricales</taxon>
        <taxon>Marasmiineae</taxon>
        <taxon>Omphalotaceae</taxon>
        <taxon>Rhodocollybia</taxon>
    </lineage>
</organism>
<name>A0A9P5TVB9_9AGAR</name>
<dbReference type="AlphaFoldDB" id="A0A9P5TVB9"/>
<sequence length="151" mass="16935">MSPPNRVLEIHDTSKIPRLGILQLPTFVLPSCRLYALHTNYAATLSKALLTAPRDKLSQLANDKTHVGTHLALISLLVLRHLPRELSSEIFIACLPSDRNRQNRLLLTCISKGMWDVVLAMPQRRRKSEMCLPLSISIRGSLYSKVSILVS</sequence>